<evidence type="ECO:0000313" key="4">
    <source>
        <dbReference type="Proteomes" id="UP000713880"/>
    </source>
</evidence>
<dbReference type="Gene3D" id="1.20.1250.20">
    <property type="entry name" value="MFS general substrate transporter like domains"/>
    <property type="match status" value="1"/>
</dbReference>
<feature type="transmembrane region" description="Helical" evidence="2">
    <location>
        <begin position="128"/>
        <end position="149"/>
    </location>
</feature>
<dbReference type="CDD" id="cd06174">
    <property type="entry name" value="MFS"/>
    <property type="match status" value="1"/>
</dbReference>
<reference evidence="3" key="2">
    <citation type="journal article" date="2021" name="Sci. Rep.">
        <title>The distribution of antibiotic resistance genes in chicken gut microbiota commensals.</title>
        <authorList>
            <person name="Juricova H."/>
            <person name="Matiasovicova J."/>
            <person name="Kubasova T."/>
            <person name="Cejkova D."/>
            <person name="Rychlik I."/>
        </authorList>
    </citation>
    <scope>NUCLEOTIDE SEQUENCE</scope>
    <source>
        <strain evidence="3">An420c</strain>
    </source>
</reference>
<comment type="subcellular location">
    <subcellularLocation>
        <location evidence="1">Cell membrane</location>
        <topology evidence="1">Multi-pass membrane protein</topology>
    </subcellularLocation>
</comment>
<feature type="transmembrane region" description="Helical" evidence="2">
    <location>
        <begin position="64"/>
        <end position="84"/>
    </location>
</feature>
<organism evidence="3 4">
    <name type="scientific">Mordavella massiliensis</name>
    <dbReference type="NCBI Taxonomy" id="1871024"/>
    <lineage>
        <taxon>Bacteria</taxon>
        <taxon>Bacillati</taxon>
        <taxon>Bacillota</taxon>
        <taxon>Clostridia</taxon>
        <taxon>Eubacteriales</taxon>
        <taxon>Clostridiaceae</taxon>
        <taxon>Mordavella</taxon>
    </lineage>
</organism>
<keyword evidence="2" id="KW-0812">Transmembrane</keyword>
<feature type="transmembrane region" description="Helical" evidence="2">
    <location>
        <begin position="33"/>
        <end position="52"/>
    </location>
</feature>
<evidence type="ECO:0000256" key="1">
    <source>
        <dbReference type="ARBA" id="ARBA00004651"/>
    </source>
</evidence>
<feature type="transmembrane region" description="Helical" evidence="2">
    <location>
        <begin position="7"/>
        <end position="27"/>
    </location>
</feature>
<dbReference type="InterPro" id="IPR053160">
    <property type="entry name" value="MFS_DHA3_Transporter"/>
</dbReference>
<feature type="transmembrane region" description="Helical" evidence="2">
    <location>
        <begin position="263"/>
        <end position="284"/>
    </location>
</feature>
<protein>
    <submittedName>
        <fullName evidence="3">MFS transporter</fullName>
    </submittedName>
</protein>
<proteinExistence type="predicted"/>
<dbReference type="InterPro" id="IPR036259">
    <property type="entry name" value="MFS_trans_sf"/>
</dbReference>
<feature type="transmembrane region" description="Helical" evidence="2">
    <location>
        <begin position="203"/>
        <end position="224"/>
    </location>
</feature>
<dbReference type="Proteomes" id="UP000713880">
    <property type="component" value="Unassembled WGS sequence"/>
</dbReference>
<gene>
    <name evidence="3" type="ORF">H6A13_09745</name>
</gene>
<dbReference type="AlphaFoldDB" id="A0A938X168"/>
<feature type="transmembrane region" description="Helical" evidence="2">
    <location>
        <begin position="332"/>
        <end position="350"/>
    </location>
</feature>
<dbReference type="GO" id="GO:0022857">
    <property type="term" value="F:transmembrane transporter activity"/>
    <property type="evidence" value="ECO:0007669"/>
    <property type="project" value="InterPro"/>
</dbReference>
<evidence type="ECO:0000256" key="2">
    <source>
        <dbReference type="SAM" id="Phobius"/>
    </source>
</evidence>
<reference evidence="3" key="1">
    <citation type="submission" date="2020-08" db="EMBL/GenBank/DDBJ databases">
        <authorList>
            <person name="Cejkova D."/>
            <person name="Kubasova T."/>
            <person name="Jahodarova E."/>
            <person name="Rychlik I."/>
        </authorList>
    </citation>
    <scope>NUCLEOTIDE SEQUENCE</scope>
    <source>
        <strain evidence="3">An420c</strain>
    </source>
</reference>
<dbReference type="GO" id="GO:0005886">
    <property type="term" value="C:plasma membrane"/>
    <property type="evidence" value="ECO:0007669"/>
    <property type="project" value="UniProtKB-SubCell"/>
</dbReference>
<name>A0A938X168_9CLOT</name>
<keyword evidence="2" id="KW-1133">Transmembrane helix</keyword>
<dbReference type="PANTHER" id="PTHR23530:SF1">
    <property type="entry name" value="PERMEASE, MAJOR FACILITATOR SUPERFAMILY-RELATED"/>
    <property type="match status" value="1"/>
</dbReference>
<accession>A0A938X168</accession>
<feature type="transmembrane region" description="Helical" evidence="2">
    <location>
        <begin position="96"/>
        <end position="116"/>
    </location>
</feature>
<evidence type="ECO:0000313" key="3">
    <source>
        <dbReference type="EMBL" id="MBM6827371.1"/>
    </source>
</evidence>
<keyword evidence="2" id="KW-0472">Membrane</keyword>
<feature type="transmembrane region" description="Helical" evidence="2">
    <location>
        <begin position="155"/>
        <end position="174"/>
    </location>
</feature>
<dbReference type="Pfam" id="PF07690">
    <property type="entry name" value="MFS_1"/>
    <property type="match status" value="1"/>
</dbReference>
<sequence>MKRNLWIMYAIALLQGMVFYGPIATLYRQAHGLTIFQITLIESISLSLLILLEIPWGIIADKIGCRHTIIFCSALYLISKIIFWKADGFAGFLVERIMLSVVESGFSGVDSTILYLSCGQKNSQKVFGVYHSMSMAGLLFAAGVYAMVVQDHYPLAGFLTVISYGGAAFLSLFLTDVRIHSVKKTDTEPFRVTIKKAMKNRSLLLFLIAAALLSETHQTITVFLNQLQYQKCGLSGSSIGLLFVAATLLGLLGFCSSSVTGRLGICSSLLLFCSMAAASCLTLAATRLAFPSAAAILILRFSNTLFQPLLTEIQNRQIRTDNRATALSVNSMLLNSVAIGTNLVFGALAGRKHA</sequence>
<feature type="transmembrane region" description="Helical" evidence="2">
    <location>
        <begin position="236"/>
        <end position="256"/>
    </location>
</feature>
<feature type="transmembrane region" description="Helical" evidence="2">
    <location>
        <begin position="290"/>
        <end position="311"/>
    </location>
</feature>
<dbReference type="RefSeq" id="WP_204909391.1">
    <property type="nucleotide sequence ID" value="NZ_JACJLV010000033.1"/>
</dbReference>
<dbReference type="InterPro" id="IPR011701">
    <property type="entry name" value="MFS"/>
</dbReference>
<keyword evidence="4" id="KW-1185">Reference proteome</keyword>
<dbReference type="PANTHER" id="PTHR23530">
    <property type="entry name" value="TRANSPORT PROTEIN-RELATED"/>
    <property type="match status" value="1"/>
</dbReference>
<dbReference type="EMBL" id="JACJLV010000033">
    <property type="protein sequence ID" value="MBM6827371.1"/>
    <property type="molecule type" value="Genomic_DNA"/>
</dbReference>
<comment type="caution">
    <text evidence="3">The sequence shown here is derived from an EMBL/GenBank/DDBJ whole genome shotgun (WGS) entry which is preliminary data.</text>
</comment>
<dbReference type="SUPFAM" id="SSF103473">
    <property type="entry name" value="MFS general substrate transporter"/>
    <property type="match status" value="1"/>
</dbReference>